<dbReference type="GO" id="GO:0007064">
    <property type="term" value="P:mitotic sister chromatid cohesion"/>
    <property type="evidence" value="ECO:0007669"/>
    <property type="project" value="TreeGrafter"/>
</dbReference>
<dbReference type="EMBL" id="JANAWD010000381">
    <property type="protein sequence ID" value="KAJ3480339.1"/>
    <property type="molecule type" value="Genomic_DNA"/>
</dbReference>
<comment type="caution">
    <text evidence="4">The sequence shown here is derived from an EMBL/GenBank/DDBJ whole genome shotgun (WGS) entry which is preliminary data.</text>
</comment>
<dbReference type="InterPro" id="IPR051556">
    <property type="entry name" value="N-term/lysine_N-AcTrnsfr"/>
</dbReference>
<dbReference type="SUPFAM" id="SSF55729">
    <property type="entry name" value="Acyl-CoA N-acyltransferases (Nat)"/>
    <property type="match status" value="1"/>
</dbReference>
<dbReference type="FunFam" id="3.40.630.30:FF:000006">
    <property type="entry name" value="Putative n-alpha-acetyltransferase 50"/>
    <property type="match status" value="1"/>
</dbReference>
<keyword evidence="5" id="KW-1185">Reference proteome</keyword>
<evidence type="ECO:0000256" key="2">
    <source>
        <dbReference type="ARBA" id="ARBA00023315"/>
    </source>
</evidence>
<dbReference type="PANTHER" id="PTHR42919">
    <property type="entry name" value="N-ALPHA-ACETYLTRANSFERASE"/>
    <property type="match status" value="1"/>
</dbReference>
<dbReference type="GO" id="GO:0031415">
    <property type="term" value="C:NatA complex"/>
    <property type="evidence" value="ECO:0007669"/>
    <property type="project" value="TreeGrafter"/>
</dbReference>
<accession>A0AAD5UZ95</accession>
<organism evidence="4 5">
    <name type="scientific">Meripilus lineatus</name>
    <dbReference type="NCBI Taxonomy" id="2056292"/>
    <lineage>
        <taxon>Eukaryota</taxon>
        <taxon>Fungi</taxon>
        <taxon>Dikarya</taxon>
        <taxon>Basidiomycota</taxon>
        <taxon>Agaricomycotina</taxon>
        <taxon>Agaricomycetes</taxon>
        <taxon>Polyporales</taxon>
        <taxon>Meripilaceae</taxon>
        <taxon>Meripilus</taxon>
    </lineage>
</organism>
<feature type="domain" description="N-acetyltransferase" evidence="3">
    <location>
        <begin position="12"/>
        <end position="165"/>
    </location>
</feature>
<dbReference type="InterPro" id="IPR000182">
    <property type="entry name" value="GNAT_dom"/>
</dbReference>
<protein>
    <recommendedName>
        <fullName evidence="3">N-acetyltransferase domain-containing protein</fullName>
    </recommendedName>
</protein>
<keyword evidence="2" id="KW-0012">Acyltransferase</keyword>
<gene>
    <name evidence="4" type="ORF">NLI96_g8427</name>
</gene>
<evidence type="ECO:0000256" key="1">
    <source>
        <dbReference type="ARBA" id="ARBA00022679"/>
    </source>
</evidence>
<evidence type="ECO:0000259" key="3">
    <source>
        <dbReference type="PROSITE" id="PS51186"/>
    </source>
</evidence>
<dbReference type="Gene3D" id="3.40.630.30">
    <property type="match status" value="1"/>
</dbReference>
<dbReference type="PANTHER" id="PTHR42919:SF8">
    <property type="entry name" value="N-ALPHA-ACETYLTRANSFERASE 50"/>
    <property type="match status" value="1"/>
</dbReference>
<evidence type="ECO:0000313" key="4">
    <source>
        <dbReference type="EMBL" id="KAJ3480339.1"/>
    </source>
</evidence>
<evidence type="ECO:0000313" key="5">
    <source>
        <dbReference type="Proteomes" id="UP001212997"/>
    </source>
</evidence>
<dbReference type="Pfam" id="PF00583">
    <property type="entry name" value="Acetyltransf_1"/>
    <property type="match status" value="1"/>
</dbReference>
<dbReference type="GO" id="GO:0016747">
    <property type="term" value="F:acyltransferase activity, transferring groups other than amino-acyl groups"/>
    <property type="evidence" value="ECO:0007669"/>
    <property type="project" value="InterPro"/>
</dbReference>
<reference evidence="4" key="1">
    <citation type="submission" date="2022-07" db="EMBL/GenBank/DDBJ databases">
        <title>Genome Sequence of Physisporinus lineatus.</title>
        <authorList>
            <person name="Buettner E."/>
        </authorList>
    </citation>
    <scope>NUCLEOTIDE SEQUENCE</scope>
    <source>
        <strain evidence="4">VT162</strain>
    </source>
</reference>
<dbReference type="CDD" id="cd04301">
    <property type="entry name" value="NAT_SF"/>
    <property type="match status" value="1"/>
</dbReference>
<proteinExistence type="predicted"/>
<dbReference type="Proteomes" id="UP001212997">
    <property type="component" value="Unassembled WGS sequence"/>
</dbReference>
<dbReference type="PROSITE" id="PS51186">
    <property type="entry name" value="GNAT"/>
    <property type="match status" value="1"/>
</dbReference>
<sequence length="172" mass="19606">MSSPLVRSQPRISFASLTLNNLGTVRKLNSVLFPIKYSEKFYQDILLPEVEDFCKLIYYNDVPVGTICCRLETEGDNTKLYLMTMGVLAPYRSRGLGSQSLQHIIKAAVAHSTPAIKSIYLHVQISNEAGKTFYERQGFKEVSVQQNYYRKLIPHDAWVLERPLTDADKSEK</sequence>
<keyword evidence="1" id="KW-0808">Transferase</keyword>
<dbReference type="InterPro" id="IPR016181">
    <property type="entry name" value="Acyl_CoA_acyltransferase"/>
</dbReference>
<name>A0AAD5UZ95_9APHY</name>
<dbReference type="AlphaFoldDB" id="A0AAD5UZ95"/>